<feature type="signal peptide" evidence="2">
    <location>
        <begin position="1"/>
        <end position="26"/>
    </location>
</feature>
<dbReference type="EMBL" id="JBFAKC010000004">
    <property type="protein sequence ID" value="MEV0708164.1"/>
    <property type="molecule type" value="Genomic_DNA"/>
</dbReference>
<protein>
    <recommendedName>
        <fullName evidence="3">DUF8020 domain-containing protein</fullName>
    </recommendedName>
</protein>
<keyword evidence="2" id="KW-0732">Signal</keyword>
<evidence type="ECO:0000256" key="2">
    <source>
        <dbReference type="SAM" id="SignalP"/>
    </source>
</evidence>
<evidence type="ECO:0000256" key="1">
    <source>
        <dbReference type="SAM" id="MobiDB-lite"/>
    </source>
</evidence>
<sequence>MRTRTTLLAVALTTGLALPTTVSATAAPQLTPSYRAGVVDGMVVAAVDAATFVPAPDNETLDVVDPAGSRLLRLPLHYTLDDQRFPIRYRLSGDAHAVTLAPGLDARPIASPMEHQLALNDLATNLTVGTLVGTVAGAVLGALVGAAIGLGSCLVVGPGCLATTPAAIAAFAAGGGVLGTVAVGGAGMADGLWKYLTTLNSAPGQSQYAGRDGILDPSGTGVPDANLRLPSGSAGGLKAGSSGG</sequence>
<gene>
    <name evidence="4" type="ORF">AB0I48_11405</name>
</gene>
<reference evidence="4 5" key="1">
    <citation type="submission" date="2024-06" db="EMBL/GenBank/DDBJ databases">
        <title>The Natural Products Discovery Center: Release of the First 8490 Sequenced Strains for Exploring Actinobacteria Biosynthetic Diversity.</title>
        <authorList>
            <person name="Kalkreuter E."/>
            <person name="Kautsar S.A."/>
            <person name="Yang D."/>
            <person name="Bader C.D."/>
            <person name="Teijaro C.N."/>
            <person name="Fluegel L."/>
            <person name="Davis C.M."/>
            <person name="Simpson J.R."/>
            <person name="Lauterbach L."/>
            <person name="Steele A.D."/>
            <person name="Gui C."/>
            <person name="Meng S."/>
            <person name="Li G."/>
            <person name="Viehrig K."/>
            <person name="Ye F."/>
            <person name="Su P."/>
            <person name="Kiefer A.F."/>
            <person name="Nichols A."/>
            <person name="Cepeda A.J."/>
            <person name="Yan W."/>
            <person name="Fan B."/>
            <person name="Jiang Y."/>
            <person name="Adhikari A."/>
            <person name="Zheng C.-J."/>
            <person name="Schuster L."/>
            <person name="Cowan T.M."/>
            <person name="Smanski M.J."/>
            <person name="Chevrette M.G."/>
            <person name="De Carvalho L.P.S."/>
            <person name="Shen B."/>
        </authorList>
    </citation>
    <scope>NUCLEOTIDE SEQUENCE [LARGE SCALE GENOMIC DNA]</scope>
    <source>
        <strain evidence="4 5">NPDC050403</strain>
    </source>
</reference>
<dbReference type="InterPro" id="IPR058333">
    <property type="entry name" value="DUF8020"/>
</dbReference>
<evidence type="ECO:0000313" key="5">
    <source>
        <dbReference type="Proteomes" id="UP001551695"/>
    </source>
</evidence>
<feature type="compositionally biased region" description="Gly residues" evidence="1">
    <location>
        <begin position="233"/>
        <end position="244"/>
    </location>
</feature>
<feature type="domain" description="DUF8020" evidence="3">
    <location>
        <begin position="33"/>
        <end position="102"/>
    </location>
</feature>
<dbReference type="RefSeq" id="WP_357782534.1">
    <property type="nucleotide sequence ID" value="NZ_JBFAKC010000004.1"/>
</dbReference>
<organism evidence="4 5">
    <name type="scientific">Nocardia aurea</name>
    <dbReference type="NCBI Taxonomy" id="2144174"/>
    <lineage>
        <taxon>Bacteria</taxon>
        <taxon>Bacillati</taxon>
        <taxon>Actinomycetota</taxon>
        <taxon>Actinomycetes</taxon>
        <taxon>Mycobacteriales</taxon>
        <taxon>Nocardiaceae</taxon>
        <taxon>Nocardia</taxon>
    </lineage>
</organism>
<accession>A0ABV3FRX6</accession>
<feature type="chain" id="PRO_5046278386" description="DUF8020 domain-containing protein" evidence="2">
    <location>
        <begin position="27"/>
        <end position="244"/>
    </location>
</feature>
<evidence type="ECO:0000313" key="4">
    <source>
        <dbReference type="EMBL" id="MEV0708164.1"/>
    </source>
</evidence>
<dbReference type="Pfam" id="PF26059">
    <property type="entry name" value="DUF8020"/>
    <property type="match status" value="1"/>
</dbReference>
<evidence type="ECO:0000259" key="3">
    <source>
        <dbReference type="Pfam" id="PF26059"/>
    </source>
</evidence>
<comment type="caution">
    <text evidence="4">The sequence shown here is derived from an EMBL/GenBank/DDBJ whole genome shotgun (WGS) entry which is preliminary data.</text>
</comment>
<keyword evidence="5" id="KW-1185">Reference proteome</keyword>
<dbReference type="Proteomes" id="UP001551695">
    <property type="component" value="Unassembled WGS sequence"/>
</dbReference>
<name>A0ABV3FRX6_9NOCA</name>
<feature type="region of interest" description="Disordered" evidence="1">
    <location>
        <begin position="210"/>
        <end position="244"/>
    </location>
</feature>
<proteinExistence type="predicted"/>